<dbReference type="InterPro" id="IPR006993">
    <property type="entry name" value="Glut_rich_SH3-bd"/>
</dbReference>
<dbReference type="InterPro" id="IPR036249">
    <property type="entry name" value="Thioredoxin-like_sf"/>
</dbReference>
<accession>A0A1R1YI32</accession>
<sequence>MDSTKTFDSDELDNSTITEFESCLALSSETQEFNVDKSNFDNGIPKALFKSDDTNDVQNKTVDEHKTNTKSEIAETDHNENVVSINESVISKPEINNITSTSDTEIVRQDIITEKDYVIVKKSSEAPISDADINVRPIISNTANKVQSIESGNSSTNILDQAKISSHEESGNLKSEIDTIQKKLENHSLSSDPAEHSDQPSDIIQTSKDEVDDKDKSALEGNNKKEKRISTSSTISNNNEHQSLNSKVEIVKSNLTQHSEPKQNSPTVSQISSEIQTTLDCAEESNDKFTTSRQLSEVSKHDIVTKTSQEKEKPIASLQKKQNQEQQQQQQQSEQEPVRVKIYGSTVSGNRKYKSESQHLFNILNTHQIKYEFICIAADQQAKSFIKRKSLGSVQIPQIYVDDELVGFYDGFIDANEHDELEHWLRLDQEPLDF</sequence>
<dbReference type="EMBL" id="LSSM01001450">
    <property type="protein sequence ID" value="OMJ26559.1"/>
    <property type="molecule type" value="Genomic_DNA"/>
</dbReference>
<feature type="compositionally biased region" description="Low complexity" evidence="1">
    <location>
        <begin position="230"/>
        <end position="239"/>
    </location>
</feature>
<feature type="region of interest" description="Disordered" evidence="1">
    <location>
        <begin position="188"/>
        <end position="245"/>
    </location>
</feature>
<feature type="compositionally biased region" description="Basic and acidic residues" evidence="1">
    <location>
        <begin position="298"/>
        <end position="314"/>
    </location>
</feature>
<comment type="caution">
    <text evidence="2">The sequence shown here is derived from an EMBL/GenBank/DDBJ whole genome shotgun (WGS) entry which is preliminary data.</text>
</comment>
<dbReference type="PROSITE" id="PS51354">
    <property type="entry name" value="GLUTAREDOXIN_2"/>
    <property type="match status" value="1"/>
</dbReference>
<feature type="compositionally biased region" description="Basic and acidic residues" evidence="1">
    <location>
        <begin position="207"/>
        <end position="224"/>
    </location>
</feature>
<gene>
    <name evidence="2" type="ORF">AYI69_g3976</name>
</gene>
<feature type="compositionally biased region" description="Polar residues" evidence="1">
    <location>
        <begin position="288"/>
        <end position="297"/>
    </location>
</feature>
<keyword evidence="3" id="KW-1185">Reference proteome</keyword>
<dbReference type="AlphaFoldDB" id="A0A1R1YI32"/>
<dbReference type="Gene3D" id="3.40.30.10">
    <property type="entry name" value="Glutaredoxin"/>
    <property type="match status" value="1"/>
</dbReference>
<feature type="region of interest" description="Disordered" evidence="1">
    <location>
        <begin position="288"/>
        <end position="340"/>
    </location>
</feature>
<proteinExistence type="predicted"/>
<feature type="compositionally biased region" description="Low complexity" evidence="1">
    <location>
        <begin position="319"/>
        <end position="335"/>
    </location>
</feature>
<dbReference type="Proteomes" id="UP000187429">
    <property type="component" value="Unassembled WGS sequence"/>
</dbReference>
<protein>
    <submittedName>
        <fullName evidence="2">SH3 domain-binding glutamic acid-rich protein-like protein</fullName>
    </submittedName>
</protein>
<name>A0A1R1YI32_9FUNG</name>
<evidence type="ECO:0000313" key="2">
    <source>
        <dbReference type="EMBL" id="OMJ26559.1"/>
    </source>
</evidence>
<dbReference type="SUPFAM" id="SSF52833">
    <property type="entry name" value="Thioredoxin-like"/>
    <property type="match status" value="1"/>
</dbReference>
<dbReference type="Pfam" id="PF04908">
    <property type="entry name" value="SH3BGR"/>
    <property type="match status" value="1"/>
</dbReference>
<reference evidence="3" key="1">
    <citation type="submission" date="2017-01" db="EMBL/GenBank/DDBJ databases">
        <authorList>
            <person name="Wang Y."/>
            <person name="White M."/>
            <person name="Kvist S."/>
            <person name="Moncalvo J.-M."/>
        </authorList>
    </citation>
    <scope>NUCLEOTIDE SEQUENCE [LARGE SCALE GENOMIC DNA]</scope>
    <source>
        <strain evidence="3">ID-206-W2</strain>
    </source>
</reference>
<dbReference type="OrthoDB" id="9932926at2759"/>
<evidence type="ECO:0000256" key="1">
    <source>
        <dbReference type="SAM" id="MobiDB-lite"/>
    </source>
</evidence>
<evidence type="ECO:0000313" key="3">
    <source>
        <dbReference type="Proteomes" id="UP000187429"/>
    </source>
</evidence>
<organism evidence="2 3">
    <name type="scientific">Smittium culicis</name>
    <dbReference type="NCBI Taxonomy" id="133412"/>
    <lineage>
        <taxon>Eukaryota</taxon>
        <taxon>Fungi</taxon>
        <taxon>Fungi incertae sedis</taxon>
        <taxon>Zoopagomycota</taxon>
        <taxon>Kickxellomycotina</taxon>
        <taxon>Harpellomycetes</taxon>
        <taxon>Harpellales</taxon>
        <taxon>Legeriomycetaceae</taxon>
        <taxon>Smittium</taxon>
    </lineage>
</organism>